<reference evidence="3 4" key="1">
    <citation type="journal article" date="2019" name="Sci. Rep.">
        <title>Nanopore sequencing improves the draft genome of the human pathogenic amoeba Naegleria fowleri.</title>
        <authorList>
            <person name="Liechti N."/>
            <person name="Schurch N."/>
            <person name="Bruggmann R."/>
            <person name="Wittwer M."/>
        </authorList>
    </citation>
    <scope>NUCLEOTIDE SEQUENCE [LARGE SCALE GENOMIC DNA]</scope>
    <source>
        <strain evidence="3 4">ATCC 30894</strain>
    </source>
</reference>
<organism evidence="3 4">
    <name type="scientific">Naegleria fowleri</name>
    <name type="common">Brain eating amoeba</name>
    <dbReference type="NCBI Taxonomy" id="5763"/>
    <lineage>
        <taxon>Eukaryota</taxon>
        <taxon>Discoba</taxon>
        <taxon>Heterolobosea</taxon>
        <taxon>Tetramitia</taxon>
        <taxon>Eutetramitia</taxon>
        <taxon>Vahlkampfiidae</taxon>
        <taxon>Naegleria</taxon>
    </lineage>
</organism>
<dbReference type="EMBL" id="VFQX01000006">
    <property type="protein sequence ID" value="KAF0983454.1"/>
    <property type="molecule type" value="Genomic_DNA"/>
</dbReference>
<dbReference type="RefSeq" id="XP_044568167.1">
    <property type="nucleotide sequence ID" value="XM_044700826.1"/>
</dbReference>
<feature type="domain" description="T4 RNA ligase 1-like N-terminal" evidence="2">
    <location>
        <begin position="99"/>
        <end position="354"/>
    </location>
</feature>
<dbReference type="OMA" id="FFNINEY"/>
<accession>A0A6A5CA91</accession>
<name>A0A6A5CA91_NAEFO</name>
<evidence type="ECO:0000256" key="1">
    <source>
        <dbReference type="SAM" id="MobiDB-lite"/>
    </source>
</evidence>
<dbReference type="InterPro" id="IPR019039">
    <property type="entry name" value="T4-Rnl1-like_N"/>
</dbReference>
<gene>
    <name evidence="3" type="ORF">FDP41_010519</name>
</gene>
<dbReference type="Gene3D" id="1.10.3550.20">
    <property type="match status" value="1"/>
</dbReference>
<dbReference type="VEuPathDB" id="AmoebaDB:FDP41_010519"/>
<comment type="caution">
    <text evidence="3">The sequence shown here is derived from an EMBL/GenBank/DDBJ whole genome shotgun (WGS) entry which is preliminary data.</text>
</comment>
<protein>
    <recommendedName>
        <fullName evidence="2">T4 RNA ligase 1-like N-terminal domain-containing protein</fullName>
    </recommendedName>
</protein>
<evidence type="ECO:0000313" key="4">
    <source>
        <dbReference type="Proteomes" id="UP000444721"/>
    </source>
</evidence>
<sequence length="567" mass="65866">MIDGTAGSETVLCTQVSSNNTTEQHDDEQNLFPTITDLSQMIDAIGSDTDDFKFMEQDNYLFYCYGRVKSTTFPPLFTLSNDQIQISEEELKRRKIRREIRGLAFEKSSGKLVSRCLHKFFNLVDENEESSIQTLESRFNTHTKSINLLDIFLVLEKLDGSMVMPIRVHNNHIVFRTKRGYFNNVTNEADLFVHNTQFHHHHHSGDTAPEKRMQYLEFCEYTMKQGLTPIFEFYSKQNMVVVEYSETFLTLIAIRSTSHGTYMPYEEMCELCEKFNVPYVTCIFSSKSNNNTRVRRSNNCTMDSTDSSPPFNTPLIIHTFEELKNKVNELRGIEGVVLRHKKTGEMFKLKTKWYSELHKKKQLITDSNPSPSHVWKLVLDESVDDFLPFLNTEKEKQELRRFNDQVWNAIDECAENALKVVQEAMNHSHCELNGAVDVAASSIRAMSSHSSSSQQETQPSSSPLPTFRAKEISQYITDHTNHNIIFRKIVFKVKGELDKRKLQQSMDFKQSLKEIHACTNTNKGIMSIMTPQEVVKYFIMQYIFKDLELVKECLNRPHLVYNNYRVI</sequence>
<dbReference type="GeneID" id="68117734"/>
<dbReference type="VEuPathDB" id="AmoebaDB:NfTy_012770"/>
<evidence type="ECO:0000259" key="2">
    <source>
        <dbReference type="Pfam" id="PF09511"/>
    </source>
</evidence>
<dbReference type="VEuPathDB" id="AmoebaDB:NF0116290"/>
<feature type="region of interest" description="Disordered" evidence="1">
    <location>
        <begin position="446"/>
        <end position="465"/>
    </location>
</feature>
<feature type="compositionally biased region" description="Low complexity" evidence="1">
    <location>
        <begin position="446"/>
        <end position="461"/>
    </location>
</feature>
<dbReference type="Proteomes" id="UP000444721">
    <property type="component" value="Unassembled WGS sequence"/>
</dbReference>
<dbReference type="OrthoDB" id="16479at2759"/>
<dbReference type="Pfam" id="PF09511">
    <property type="entry name" value="RNA_lig_T4_1"/>
    <property type="match status" value="1"/>
</dbReference>
<keyword evidence="4" id="KW-1185">Reference proteome</keyword>
<proteinExistence type="predicted"/>
<dbReference type="AlphaFoldDB" id="A0A6A5CA91"/>
<dbReference type="Gene3D" id="3.30.470.30">
    <property type="entry name" value="DNA ligase/mRNA capping enzyme"/>
    <property type="match status" value="1"/>
</dbReference>
<evidence type="ECO:0000313" key="3">
    <source>
        <dbReference type="EMBL" id="KAF0983454.1"/>
    </source>
</evidence>